<protein>
    <submittedName>
        <fullName evidence="2">Phosphoribosylglycinamide formyltransferase</fullName>
    </submittedName>
</protein>
<reference evidence="2 5" key="2">
    <citation type="submission" date="2019-07" db="EMBL/GenBank/DDBJ databases">
        <title>Whole genome shotgun sequence of Myxococcus fulvus NBRC 100333.</title>
        <authorList>
            <person name="Hosoyama A."/>
            <person name="Uohara A."/>
            <person name="Ohji S."/>
            <person name="Ichikawa N."/>
        </authorList>
    </citation>
    <scope>NUCLEOTIDE SEQUENCE [LARGE SCALE GENOMIC DNA]</scope>
    <source>
        <strain evidence="2 5">NBRC 100333</strain>
    </source>
</reference>
<feature type="signal peptide" evidence="1">
    <location>
        <begin position="1"/>
        <end position="20"/>
    </location>
</feature>
<dbReference type="Proteomes" id="UP000321514">
    <property type="component" value="Unassembled WGS sequence"/>
</dbReference>
<gene>
    <name evidence="2" type="ORF">MFU01_46470</name>
    <name evidence="3" type="ORF">SAMN05443572_109263</name>
</gene>
<evidence type="ECO:0000313" key="3">
    <source>
        <dbReference type="EMBL" id="SEU33277.1"/>
    </source>
</evidence>
<evidence type="ECO:0000313" key="2">
    <source>
        <dbReference type="EMBL" id="GEN09610.1"/>
    </source>
</evidence>
<evidence type="ECO:0000256" key="1">
    <source>
        <dbReference type="SAM" id="SignalP"/>
    </source>
</evidence>
<evidence type="ECO:0000313" key="5">
    <source>
        <dbReference type="Proteomes" id="UP000321514"/>
    </source>
</evidence>
<dbReference type="Proteomes" id="UP000183760">
    <property type="component" value="Unassembled WGS sequence"/>
</dbReference>
<comment type="caution">
    <text evidence="2">The sequence shown here is derived from an EMBL/GenBank/DDBJ whole genome shotgun (WGS) entry which is preliminary data.</text>
</comment>
<dbReference type="AlphaFoldDB" id="A0A511T614"/>
<proteinExistence type="predicted"/>
<sequence length="147" mass="15750">MKKAMLLSLLALTVSTPALARDTVVMIPLKEVLAMPQAQEKLDGTVRFYLAGAKTPDIVKEFGEDVTNKKTNGINKSDEEGCKWATLSALIALQEGAKKRGANAVVGIVSYYKKNELQHATEIECHAGTFAIGVALKGTYAKVAGKK</sequence>
<keyword evidence="2" id="KW-0808">Transferase</keyword>
<dbReference type="STRING" id="1334629.MFUL124B02_17785"/>
<feature type="chain" id="PRO_5022894283" evidence="1">
    <location>
        <begin position="21"/>
        <end position="147"/>
    </location>
</feature>
<organism evidence="2 5">
    <name type="scientific">Myxococcus fulvus</name>
    <dbReference type="NCBI Taxonomy" id="33"/>
    <lineage>
        <taxon>Bacteria</taxon>
        <taxon>Pseudomonadati</taxon>
        <taxon>Myxococcota</taxon>
        <taxon>Myxococcia</taxon>
        <taxon>Myxococcales</taxon>
        <taxon>Cystobacterineae</taxon>
        <taxon>Myxococcaceae</taxon>
        <taxon>Myxococcus</taxon>
    </lineage>
</organism>
<keyword evidence="1" id="KW-0732">Signal</keyword>
<keyword evidence="4" id="KW-1185">Reference proteome</keyword>
<accession>A0A511T614</accession>
<dbReference type="OrthoDB" id="8161726at2"/>
<dbReference type="RefSeq" id="WP_074957649.1">
    <property type="nucleotide sequence ID" value="NZ_BJXR01000034.1"/>
</dbReference>
<name>A0A511T614_MYXFU</name>
<dbReference type="EMBL" id="FOIB01000009">
    <property type="protein sequence ID" value="SEU33277.1"/>
    <property type="molecule type" value="Genomic_DNA"/>
</dbReference>
<dbReference type="GO" id="GO:0016740">
    <property type="term" value="F:transferase activity"/>
    <property type="evidence" value="ECO:0007669"/>
    <property type="project" value="UniProtKB-KW"/>
</dbReference>
<dbReference type="EMBL" id="BJXR01000034">
    <property type="protein sequence ID" value="GEN09610.1"/>
    <property type="molecule type" value="Genomic_DNA"/>
</dbReference>
<evidence type="ECO:0000313" key="4">
    <source>
        <dbReference type="Proteomes" id="UP000183760"/>
    </source>
</evidence>
<reference evidence="3 4" key="1">
    <citation type="submission" date="2016-10" db="EMBL/GenBank/DDBJ databases">
        <authorList>
            <person name="Varghese N."/>
            <person name="Submissions S."/>
        </authorList>
    </citation>
    <scope>NUCLEOTIDE SEQUENCE [LARGE SCALE GENOMIC DNA]</scope>
    <source>
        <strain evidence="3 4">DSM 16525</strain>
    </source>
</reference>